<gene>
    <name evidence="4" type="ORF">KSX_77510</name>
</gene>
<dbReference type="SUPFAM" id="SSF56801">
    <property type="entry name" value="Acetyl-CoA synthetase-like"/>
    <property type="match status" value="1"/>
</dbReference>
<comment type="caution">
    <text evidence="4">The sequence shown here is derived from an EMBL/GenBank/DDBJ whole genome shotgun (WGS) entry which is preliminary data.</text>
</comment>
<dbReference type="GO" id="GO:0016878">
    <property type="term" value="F:acid-thiol ligase activity"/>
    <property type="evidence" value="ECO:0007669"/>
    <property type="project" value="TreeGrafter"/>
</dbReference>
<dbReference type="AlphaFoldDB" id="A0A8J3MXB9"/>
<dbReference type="Pfam" id="PF00501">
    <property type="entry name" value="AMP-binding"/>
    <property type="match status" value="1"/>
</dbReference>
<proteinExistence type="predicted"/>
<reference evidence="4" key="1">
    <citation type="submission" date="2020-10" db="EMBL/GenBank/DDBJ databases">
        <title>Taxonomic study of unclassified bacteria belonging to the class Ktedonobacteria.</title>
        <authorList>
            <person name="Yabe S."/>
            <person name="Wang C.M."/>
            <person name="Zheng Y."/>
            <person name="Sakai Y."/>
            <person name="Cavaletti L."/>
            <person name="Monciardini P."/>
            <person name="Donadio S."/>
        </authorList>
    </citation>
    <scope>NUCLEOTIDE SEQUENCE</scope>
    <source>
        <strain evidence="4">SOSP1-1</strain>
    </source>
</reference>
<dbReference type="Gene3D" id="3.40.50.12820">
    <property type="match status" value="1"/>
</dbReference>
<dbReference type="InterPro" id="IPR045851">
    <property type="entry name" value="AMP-bd_C_sf"/>
</dbReference>
<name>A0A8J3MXB9_9CHLR</name>
<feature type="domain" description="AMP-binding enzyme C-terminal" evidence="3">
    <location>
        <begin position="438"/>
        <end position="516"/>
    </location>
</feature>
<evidence type="ECO:0000259" key="3">
    <source>
        <dbReference type="Pfam" id="PF13193"/>
    </source>
</evidence>
<dbReference type="NCBIfam" id="TIGR02262">
    <property type="entry name" value="benz_CoA_lig"/>
    <property type="match status" value="1"/>
</dbReference>
<dbReference type="PANTHER" id="PTHR43352:SF1">
    <property type="entry name" value="ANTHRANILATE--COA LIGASE"/>
    <property type="match status" value="1"/>
</dbReference>
<evidence type="ECO:0000313" key="5">
    <source>
        <dbReference type="Proteomes" id="UP000612362"/>
    </source>
</evidence>
<sequence>MFIDIPLLTVSLPEQFNAASYFLDRHLAEGRGERTAIYYEGNAYTYAQIAEQANRVGSGLSELGIEMEQRVALILLDSPAFAASFFGALKLGAVPVPMNTMLRPDDYIYLLNDCRAKVLCVHAELWRAIRHILPRLLYLRHVVVVGLEQSGERENATCHDFELWLRRASPDLKAARTSKDDSAFWLYSSGSTGFPKGCVHLHHDMTYCCEYYAKPILQINERDICFSASKLFFAYGFGNGLYFPFAVGASAVHYPGRPQPEAVFQAIEQYRPTIFFGSPALYANMLASGKSYDLSSLRLCVSAGEALPADIWRRWQQRYGVEILDGIGSTEILHIFISNRTGEVRPGSTGKIVPGYEARIVDERGAEVAPGEMGTLLIRGDSTAACYWNKHEKTLDTMRGRWIATGDTYTQDADGYYWYGGRVDDMLKVNGLWVSPAEVEGALMAHPAVLQAAIVGAADQDELIKPRAYIVLQSDHEPSETLVNELKTFVKARLASFKAPQWIEFVSELPMTATGKIQRFVLREASRPQM</sequence>
<dbReference type="Proteomes" id="UP000612362">
    <property type="component" value="Unassembled WGS sequence"/>
</dbReference>
<organism evidence="4 5">
    <name type="scientific">Ktedonospora formicarum</name>
    <dbReference type="NCBI Taxonomy" id="2778364"/>
    <lineage>
        <taxon>Bacteria</taxon>
        <taxon>Bacillati</taxon>
        <taxon>Chloroflexota</taxon>
        <taxon>Ktedonobacteria</taxon>
        <taxon>Ktedonobacterales</taxon>
        <taxon>Ktedonobacteraceae</taxon>
        <taxon>Ktedonospora</taxon>
    </lineage>
</organism>
<dbReference type="EMBL" id="BNJF01000005">
    <property type="protein sequence ID" value="GHO49588.1"/>
    <property type="molecule type" value="Genomic_DNA"/>
</dbReference>
<dbReference type="InterPro" id="IPR000873">
    <property type="entry name" value="AMP-dep_synth/lig_dom"/>
</dbReference>
<feature type="domain" description="AMP-dependent synthetase/ligase" evidence="2">
    <location>
        <begin position="28"/>
        <end position="388"/>
    </location>
</feature>
<evidence type="ECO:0000256" key="1">
    <source>
        <dbReference type="ARBA" id="ARBA00022598"/>
    </source>
</evidence>
<dbReference type="Gene3D" id="3.40.50.980">
    <property type="match status" value="1"/>
</dbReference>
<dbReference type="RefSeq" id="WP_220198694.1">
    <property type="nucleotide sequence ID" value="NZ_BNJF01000005.1"/>
</dbReference>
<keyword evidence="1" id="KW-0436">Ligase</keyword>
<evidence type="ECO:0000313" key="4">
    <source>
        <dbReference type="EMBL" id="GHO49588.1"/>
    </source>
</evidence>
<dbReference type="Gene3D" id="2.30.38.10">
    <property type="entry name" value="Luciferase, Domain 3"/>
    <property type="match status" value="1"/>
</dbReference>
<dbReference type="GO" id="GO:0016405">
    <property type="term" value="F:CoA-ligase activity"/>
    <property type="evidence" value="ECO:0007669"/>
    <property type="project" value="InterPro"/>
</dbReference>
<dbReference type="GO" id="GO:0044550">
    <property type="term" value="P:secondary metabolite biosynthetic process"/>
    <property type="evidence" value="ECO:0007669"/>
    <property type="project" value="TreeGrafter"/>
</dbReference>
<evidence type="ECO:0000259" key="2">
    <source>
        <dbReference type="Pfam" id="PF00501"/>
    </source>
</evidence>
<dbReference type="GO" id="GO:0005524">
    <property type="term" value="F:ATP binding"/>
    <property type="evidence" value="ECO:0007669"/>
    <property type="project" value="InterPro"/>
</dbReference>
<dbReference type="InterPro" id="IPR011957">
    <property type="entry name" value="Benz_CoA_lig"/>
</dbReference>
<dbReference type="PANTHER" id="PTHR43352">
    <property type="entry name" value="ACETYL-COA SYNTHETASE"/>
    <property type="match status" value="1"/>
</dbReference>
<dbReference type="InterPro" id="IPR025110">
    <property type="entry name" value="AMP-bd_C"/>
</dbReference>
<accession>A0A8J3MXB9</accession>
<dbReference type="Gene3D" id="3.30.300.30">
    <property type="match status" value="1"/>
</dbReference>
<protein>
    <submittedName>
        <fullName evidence="4">Acetyl-CoA synthetase</fullName>
    </submittedName>
</protein>
<dbReference type="Pfam" id="PF13193">
    <property type="entry name" value="AMP-binding_C"/>
    <property type="match status" value="1"/>
</dbReference>
<keyword evidence="5" id="KW-1185">Reference proteome</keyword>